<keyword evidence="17" id="KW-1185">Reference proteome</keyword>
<keyword evidence="7" id="KW-0418">Kinase</keyword>
<protein>
    <submittedName>
        <fullName evidence="16">Wall-associated receptor kinase-like 20</fullName>
    </submittedName>
</protein>
<feature type="chain" id="PRO_5016985792" evidence="14">
    <location>
        <begin position="30"/>
        <end position="632"/>
    </location>
</feature>
<dbReference type="GO" id="GO:0030247">
    <property type="term" value="F:polysaccharide binding"/>
    <property type="evidence" value="ECO:0007669"/>
    <property type="project" value="InterPro"/>
</dbReference>
<dbReference type="InterPro" id="IPR025287">
    <property type="entry name" value="WAK_GUB"/>
</dbReference>
<dbReference type="PROSITE" id="PS00107">
    <property type="entry name" value="PROTEIN_KINASE_ATP"/>
    <property type="match status" value="1"/>
</dbReference>
<dbReference type="Gene3D" id="3.30.200.20">
    <property type="entry name" value="Phosphorylase Kinase, domain 1"/>
    <property type="match status" value="1"/>
</dbReference>
<reference evidence="16" key="1">
    <citation type="submission" date="2018-05" db="EMBL/GenBank/DDBJ databases">
        <title>Draft genome of Mucuna pruriens seed.</title>
        <authorList>
            <person name="Nnadi N.E."/>
            <person name="Vos R."/>
            <person name="Hasami M.H."/>
            <person name="Devisetty U.K."/>
            <person name="Aguiy J.C."/>
        </authorList>
    </citation>
    <scope>NUCLEOTIDE SEQUENCE [LARGE SCALE GENOMIC DNA]</scope>
    <source>
        <strain evidence="16">JCA_2017</strain>
    </source>
</reference>
<comment type="subcellular location">
    <subcellularLocation>
        <location evidence="1">Membrane</location>
        <topology evidence="1">Single-pass membrane protein</topology>
    </subcellularLocation>
</comment>
<dbReference type="PANTHER" id="PTHR46008:SF2">
    <property type="entry name" value="LEAF RUST 10 DISEASE-RESISTANCE LOCUS RECEPTOR-LIKE PROTEIN KINASE-LIKE 1.4"/>
    <property type="match status" value="1"/>
</dbReference>
<evidence type="ECO:0000256" key="4">
    <source>
        <dbReference type="ARBA" id="ARBA00022692"/>
    </source>
</evidence>
<evidence type="ECO:0000259" key="15">
    <source>
        <dbReference type="PROSITE" id="PS50011"/>
    </source>
</evidence>
<name>A0A371EGW2_MUCPR</name>
<dbReference type="GO" id="GO:0005886">
    <property type="term" value="C:plasma membrane"/>
    <property type="evidence" value="ECO:0007669"/>
    <property type="project" value="UniProtKB-ARBA"/>
</dbReference>
<evidence type="ECO:0000256" key="8">
    <source>
        <dbReference type="ARBA" id="ARBA00022840"/>
    </source>
</evidence>
<dbReference type="SUPFAM" id="SSF56112">
    <property type="entry name" value="Protein kinase-like (PK-like)"/>
    <property type="match status" value="1"/>
</dbReference>
<dbReference type="InterPro" id="IPR001245">
    <property type="entry name" value="Ser-Thr/Tyr_kinase_cat_dom"/>
</dbReference>
<dbReference type="InterPro" id="IPR017441">
    <property type="entry name" value="Protein_kinase_ATP_BS"/>
</dbReference>
<feature type="domain" description="Protein kinase" evidence="15">
    <location>
        <begin position="342"/>
        <end position="619"/>
    </location>
</feature>
<evidence type="ECO:0000256" key="13">
    <source>
        <dbReference type="SAM" id="Phobius"/>
    </source>
</evidence>
<dbReference type="AlphaFoldDB" id="A0A371EGW2"/>
<keyword evidence="4 13" id="KW-0812">Transmembrane</keyword>
<evidence type="ECO:0000256" key="5">
    <source>
        <dbReference type="ARBA" id="ARBA00022729"/>
    </source>
</evidence>
<dbReference type="GO" id="GO:0005524">
    <property type="term" value="F:ATP binding"/>
    <property type="evidence" value="ECO:0007669"/>
    <property type="project" value="UniProtKB-UniRule"/>
</dbReference>
<evidence type="ECO:0000256" key="10">
    <source>
        <dbReference type="ARBA" id="ARBA00023136"/>
    </source>
</evidence>
<dbReference type="InterPro" id="IPR011009">
    <property type="entry name" value="Kinase-like_dom_sf"/>
</dbReference>
<evidence type="ECO:0000256" key="9">
    <source>
        <dbReference type="ARBA" id="ARBA00022989"/>
    </source>
</evidence>
<evidence type="ECO:0000313" key="16">
    <source>
        <dbReference type="EMBL" id="RDX65234.1"/>
    </source>
</evidence>
<keyword evidence="5 14" id="KW-0732">Signal</keyword>
<dbReference type="Pfam" id="PF13947">
    <property type="entry name" value="GUB_WAK_bind"/>
    <property type="match status" value="1"/>
</dbReference>
<keyword evidence="3" id="KW-0808">Transferase</keyword>
<dbReference type="FunFam" id="1.10.510.10:FF:000161">
    <property type="entry name" value="Wall-associated receptor kinase-like 20"/>
    <property type="match status" value="1"/>
</dbReference>
<dbReference type="PROSITE" id="PS00108">
    <property type="entry name" value="PROTEIN_KINASE_ST"/>
    <property type="match status" value="1"/>
</dbReference>
<evidence type="ECO:0000256" key="2">
    <source>
        <dbReference type="ARBA" id="ARBA00022527"/>
    </source>
</evidence>
<dbReference type="CDD" id="cd14066">
    <property type="entry name" value="STKc_IRAK"/>
    <property type="match status" value="1"/>
</dbReference>
<dbReference type="EMBL" id="QJKJ01014008">
    <property type="protein sequence ID" value="RDX65234.1"/>
    <property type="molecule type" value="Genomic_DNA"/>
</dbReference>
<feature type="signal peptide" evidence="14">
    <location>
        <begin position="1"/>
        <end position="29"/>
    </location>
</feature>
<keyword evidence="8 12" id="KW-0067">ATP-binding</keyword>
<proteinExistence type="predicted"/>
<gene>
    <name evidence="16" type="primary">WAKL20</name>
    <name evidence="16" type="ORF">CR513_56122</name>
</gene>
<sequence>MIAESNMRGSFHFCHAFLLFLVLGQHTCSQKTCPNCGSMQVPYPLSTGPSCGDPYYKLRCDIHSQRLYLETLNGSSYLVLRIMSSIQRMVVQPSPWLPGSCVTQDFIKSNGIWLNQSLPFNITSSNTVFLFNCSPRLLVSPLNCTSSSICHRYLESSGHVDRKRAVECASGVHPCCTFLAGGIPSAYRIRLHESGCKAFRSILNLDQDKPPNQWEEGLDIQWAPPPEPVCKTQSDCYGDSKCSPSGGNGLFRCLCNGGHRWNPFVATCVRYERKSKWKTSLVVSIGVVTFFSLAVVLAIITKSCKLREKQAKEREHELKSSAGEKPCKMFQLKEVKKATNGFSQDRFLGSGGFGEVYKGELQDGTIVAVKKARVGNLKSTQQVLNEVAILSQVNHKNLVRLLGCCVESELPLMIYEYISNGTLYDHLHGRYCSNFLDWKTRLKVAFQTAEALAYLHSAAHTPIYHRDVKSTNILLDDDFNAKVSDFGLSRLASPGISHVSTCAQGTLGYLDPEYYRNYQLTDKSDVYSYGVVLLEILTSQKAIDFNRDQDDVNLAIHVNQHVTNGTVMQVVDRRLLSEEPLGDDKMFTTIKLFLELALECLREKKGERPNMGDIVQRLLCIIRIVEQEASAG</sequence>
<dbReference type="FunFam" id="3.30.200.20:FF:000162">
    <property type="entry name" value="Adenine nucleotide alpha hydrolase-like domain kinase"/>
    <property type="match status" value="1"/>
</dbReference>
<organism evidence="16 17">
    <name type="scientific">Mucuna pruriens</name>
    <name type="common">Velvet bean</name>
    <name type="synonym">Dolichos pruriens</name>
    <dbReference type="NCBI Taxonomy" id="157652"/>
    <lineage>
        <taxon>Eukaryota</taxon>
        <taxon>Viridiplantae</taxon>
        <taxon>Streptophyta</taxon>
        <taxon>Embryophyta</taxon>
        <taxon>Tracheophyta</taxon>
        <taxon>Spermatophyta</taxon>
        <taxon>Magnoliopsida</taxon>
        <taxon>eudicotyledons</taxon>
        <taxon>Gunneridae</taxon>
        <taxon>Pentapetalae</taxon>
        <taxon>rosids</taxon>
        <taxon>fabids</taxon>
        <taxon>Fabales</taxon>
        <taxon>Fabaceae</taxon>
        <taxon>Papilionoideae</taxon>
        <taxon>50 kb inversion clade</taxon>
        <taxon>NPAAA clade</taxon>
        <taxon>indigoferoid/millettioid clade</taxon>
        <taxon>Phaseoleae</taxon>
        <taxon>Mucuna</taxon>
    </lineage>
</organism>
<keyword evidence="11" id="KW-0325">Glycoprotein</keyword>
<feature type="non-terminal residue" evidence="16">
    <location>
        <position position="1"/>
    </location>
</feature>
<evidence type="ECO:0000256" key="14">
    <source>
        <dbReference type="SAM" id="SignalP"/>
    </source>
</evidence>
<feature type="binding site" evidence="12">
    <location>
        <position position="371"/>
    </location>
    <ligand>
        <name>ATP</name>
        <dbReference type="ChEBI" id="CHEBI:30616"/>
    </ligand>
</feature>
<evidence type="ECO:0000256" key="1">
    <source>
        <dbReference type="ARBA" id="ARBA00004167"/>
    </source>
</evidence>
<feature type="transmembrane region" description="Helical" evidence="13">
    <location>
        <begin position="281"/>
        <end position="300"/>
    </location>
</feature>
<evidence type="ECO:0000256" key="3">
    <source>
        <dbReference type="ARBA" id="ARBA00022679"/>
    </source>
</evidence>
<dbReference type="InterPro" id="IPR000719">
    <property type="entry name" value="Prot_kinase_dom"/>
</dbReference>
<evidence type="ECO:0000256" key="7">
    <source>
        <dbReference type="ARBA" id="ARBA00022777"/>
    </source>
</evidence>
<evidence type="ECO:0000256" key="12">
    <source>
        <dbReference type="PROSITE-ProRule" id="PRU10141"/>
    </source>
</evidence>
<keyword evidence="9 13" id="KW-1133">Transmembrane helix</keyword>
<evidence type="ECO:0000256" key="11">
    <source>
        <dbReference type="ARBA" id="ARBA00023180"/>
    </source>
</evidence>
<keyword evidence="2" id="KW-0723">Serine/threonine-protein kinase</keyword>
<evidence type="ECO:0000256" key="6">
    <source>
        <dbReference type="ARBA" id="ARBA00022741"/>
    </source>
</evidence>
<dbReference type="OrthoDB" id="1918322at2759"/>
<dbReference type="Gene3D" id="1.10.510.10">
    <property type="entry name" value="Transferase(Phosphotransferase) domain 1"/>
    <property type="match status" value="1"/>
</dbReference>
<comment type="caution">
    <text evidence="16">The sequence shown here is derived from an EMBL/GenBank/DDBJ whole genome shotgun (WGS) entry which is preliminary data.</text>
</comment>
<dbReference type="Pfam" id="PF07714">
    <property type="entry name" value="PK_Tyr_Ser-Thr"/>
    <property type="match status" value="1"/>
</dbReference>
<dbReference type="PROSITE" id="PS50011">
    <property type="entry name" value="PROTEIN_KINASE_DOM"/>
    <property type="match status" value="1"/>
</dbReference>
<dbReference type="PANTHER" id="PTHR46008">
    <property type="entry name" value="LEAF RUST 10 DISEASE-RESISTANCE LOCUS RECEPTOR-LIKE PROTEIN KINASE-LIKE 1.4"/>
    <property type="match status" value="1"/>
</dbReference>
<keyword evidence="10 13" id="KW-0472">Membrane</keyword>
<dbReference type="SMART" id="SM00220">
    <property type="entry name" value="S_TKc"/>
    <property type="match status" value="1"/>
</dbReference>
<dbReference type="GO" id="GO:0004674">
    <property type="term" value="F:protein serine/threonine kinase activity"/>
    <property type="evidence" value="ECO:0007669"/>
    <property type="project" value="UniProtKB-KW"/>
</dbReference>
<accession>A0A371EGW2</accession>
<dbReference type="InterPro" id="IPR008271">
    <property type="entry name" value="Ser/Thr_kinase_AS"/>
</dbReference>
<evidence type="ECO:0000313" key="17">
    <source>
        <dbReference type="Proteomes" id="UP000257109"/>
    </source>
</evidence>
<dbReference type="Proteomes" id="UP000257109">
    <property type="component" value="Unassembled WGS sequence"/>
</dbReference>
<keyword evidence="6 12" id="KW-0547">Nucleotide-binding</keyword>